<dbReference type="InterPro" id="IPR053023">
    <property type="entry name" value="FLAP_modulator"/>
</dbReference>
<feature type="region of interest" description="Disordered" evidence="1">
    <location>
        <begin position="1"/>
        <end position="32"/>
    </location>
</feature>
<dbReference type="PIRSF" id="PIRSF037221">
    <property type="entry name" value="DUF1517"/>
    <property type="match status" value="1"/>
</dbReference>
<organism evidence="3 4">
    <name type="scientific">Aegilops tauschii subsp. strangulata</name>
    <name type="common">Goatgrass</name>
    <dbReference type="NCBI Taxonomy" id="200361"/>
    <lineage>
        <taxon>Eukaryota</taxon>
        <taxon>Viridiplantae</taxon>
        <taxon>Streptophyta</taxon>
        <taxon>Embryophyta</taxon>
        <taxon>Tracheophyta</taxon>
        <taxon>Spermatophyta</taxon>
        <taxon>Magnoliopsida</taxon>
        <taxon>Liliopsida</taxon>
        <taxon>Poales</taxon>
        <taxon>Poaceae</taxon>
        <taxon>BOP clade</taxon>
        <taxon>Pooideae</taxon>
        <taxon>Triticodae</taxon>
        <taxon>Triticeae</taxon>
        <taxon>Triticinae</taxon>
        <taxon>Aegilops</taxon>
    </lineage>
</organism>
<proteinExistence type="predicted"/>
<accession>A0A453S1H5</accession>
<dbReference type="Pfam" id="PF07466">
    <property type="entry name" value="DUF1517"/>
    <property type="match status" value="1"/>
</dbReference>
<dbReference type="PANTHER" id="PTHR33975">
    <property type="entry name" value="MYELIN-ASSOCIATED OLIGODENDROCYTE BASIC PROTEIN"/>
    <property type="match status" value="1"/>
</dbReference>
<reference evidence="3" key="3">
    <citation type="journal article" date="2017" name="Nature">
        <title>Genome sequence of the progenitor of the wheat D genome Aegilops tauschii.</title>
        <authorList>
            <person name="Luo M.C."/>
            <person name="Gu Y.Q."/>
            <person name="Puiu D."/>
            <person name="Wang H."/>
            <person name="Twardziok S.O."/>
            <person name="Deal K.R."/>
            <person name="Huo N."/>
            <person name="Zhu T."/>
            <person name="Wang L."/>
            <person name="Wang Y."/>
            <person name="McGuire P.E."/>
            <person name="Liu S."/>
            <person name="Long H."/>
            <person name="Ramasamy R.K."/>
            <person name="Rodriguez J.C."/>
            <person name="Van S.L."/>
            <person name="Yuan L."/>
            <person name="Wang Z."/>
            <person name="Xia Z."/>
            <person name="Xiao L."/>
            <person name="Anderson O.D."/>
            <person name="Ouyang S."/>
            <person name="Liang Y."/>
            <person name="Zimin A.V."/>
            <person name="Pertea G."/>
            <person name="Qi P."/>
            <person name="Bennetzen J.L."/>
            <person name="Dai X."/>
            <person name="Dawson M.W."/>
            <person name="Muller H.G."/>
            <person name="Kugler K."/>
            <person name="Rivarola-Duarte L."/>
            <person name="Spannagl M."/>
            <person name="Mayer K.F.X."/>
            <person name="Lu F.H."/>
            <person name="Bevan M.W."/>
            <person name="Leroy P."/>
            <person name="Li P."/>
            <person name="You F.M."/>
            <person name="Sun Q."/>
            <person name="Liu Z."/>
            <person name="Lyons E."/>
            <person name="Wicker T."/>
            <person name="Salzberg S.L."/>
            <person name="Devos K.M."/>
            <person name="Dvorak J."/>
        </authorList>
    </citation>
    <scope>NUCLEOTIDE SEQUENCE [LARGE SCALE GENOMIC DNA]</scope>
    <source>
        <strain evidence="3">cv. AL8/78</strain>
    </source>
</reference>
<reference evidence="3" key="5">
    <citation type="journal article" date="2021" name="G3 (Bethesda)">
        <title>Aegilops tauschii genome assembly Aet v5.0 features greater sequence contiguity and improved annotation.</title>
        <authorList>
            <person name="Wang L."/>
            <person name="Zhu T."/>
            <person name="Rodriguez J.C."/>
            <person name="Deal K.R."/>
            <person name="Dubcovsky J."/>
            <person name="McGuire P.E."/>
            <person name="Lux T."/>
            <person name="Spannagl M."/>
            <person name="Mayer K.F.X."/>
            <person name="Baldrich P."/>
            <person name="Meyers B.C."/>
            <person name="Huo N."/>
            <person name="Gu Y.Q."/>
            <person name="Zhou H."/>
            <person name="Devos K.M."/>
            <person name="Bennetzen J.L."/>
            <person name="Unver T."/>
            <person name="Budak H."/>
            <person name="Gulick P.J."/>
            <person name="Galiba G."/>
            <person name="Kalapos B."/>
            <person name="Nelson D.R."/>
            <person name="Li P."/>
            <person name="You F.M."/>
            <person name="Luo M.C."/>
            <person name="Dvorak J."/>
        </authorList>
    </citation>
    <scope>NUCLEOTIDE SEQUENCE [LARGE SCALE GENOMIC DNA]</scope>
    <source>
        <strain evidence="3">cv. AL8/78</strain>
    </source>
</reference>
<keyword evidence="2" id="KW-0812">Transmembrane</keyword>
<dbReference type="AlphaFoldDB" id="A0A453S1H5"/>
<keyword evidence="2" id="KW-0472">Membrane</keyword>
<dbReference type="Gramene" id="AET7Gv20784400.29">
    <property type="protein sequence ID" value="AET7Gv20784400.29"/>
    <property type="gene ID" value="AET7Gv20784400"/>
</dbReference>
<feature type="transmembrane region" description="Helical" evidence="2">
    <location>
        <begin position="41"/>
        <end position="63"/>
    </location>
</feature>
<evidence type="ECO:0000313" key="4">
    <source>
        <dbReference type="Proteomes" id="UP000015105"/>
    </source>
</evidence>
<evidence type="ECO:0000256" key="2">
    <source>
        <dbReference type="SAM" id="Phobius"/>
    </source>
</evidence>
<feature type="region of interest" description="Disordered" evidence="1">
    <location>
        <begin position="68"/>
        <end position="94"/>
    </location>
</feature>
<evidence type="ECO:0000256" key="1">
    <source>
        <dbReference type="SAM" id="MobiDB-lite"/>
    </source>
</evidence>
<evidence type="ECO:0000313" key="3">
    <source>
        <dbReference type="EnsemblPlants" id="AET7Gv20784400.29"/>
    </source>
</evidence>
<protein>
    <submittedName>
        <fullName evidence="3">Uncharacterized protein</fullName>
    </submittedName>
</protein>
<name>A0A453S1H5_AEGTS</name>
<feature type="transmembrane region" description="Helical" evidence="2">
    <location>
        <begin position="121"/>
        <end position="141"/>
    </location>
</feature>
<feature type="compositionally biased region" description="Low complexity" evidence="1">
    <location>
        <begin position="75"/>
        <end position="94"/>
    </location>
</feature>
<reference evidence="4" key="2">
    <citation type="journal article" date="2017" name="Nat. Plants">
        <title>The Aegilops tauschii genome reveals multiple impacts of transposons.</title>
        <authorList>
            <person name="Zhao G."/>
            <person name="Zou C."/>
            <person name="Li K."/>
            <person name="Wang K."/>
            <person name="Li T."/>
            <person name="Gao L."/>
            <person name="Zhang X."/>
            <person name="Wang H."/>
            <person name="Yang Z."/>
            <person name="Liu X."/>
            <person name="Jiang W."/>
            <person name="Mao L."/>
            <person name="Kong X."/>
            <person name="Jiao Y."/>
            <person name="Jia J."/>
        </authorList>
    </citation>
    <scope>NUCLEOTIDE SEQUENCE [LARGE SCALE GENOMIC DNA]</scope>
    <source>
        <strain evidence="4">cv. AL8/78</strain>
    </source>
</reference>
<reference evidence="4" key="1">
    <citation type="journal article" date="2014" name="Science">
        <title>Ancient hybridizations among the ancestral genomes of bread wheat.</title>
        <authorList>
            <consortium name="International Wheat Genome Sequencing Consortium,"/>
            <person name="Marcussen T."/>
            <person name="Sandve S.R."/>
            <person name="Heier L."/>
            <person name="Spannagl M."/>
            <person name="Pfeifer M."/>
            <person name="Jakobsen K.S."/>
            <person name="Wulff B.B."/>
            <person name="Steuernagel B."/>
            <person name="Mayer K.F."/>
            <person name="Olsen O.A."/>
        </authorList>
    </citation>
    <scope>NUCLEOTIDE SEQUENCE [LARGE SCALE GENOMIC DNA]</scope>
    <source>
        <strain evidence="4">cv. AL8/78</strain>
    </source>
</reference>
<keyword evidence="2" id="KW-1133">Transmembrane helix</keyword>
<keyword evidence="4" id="KW-1185">Reference proteome</keyword>
<sequence>ESYLGPALPSSRDSIKLQTPRSLAKPSPPPPMATAGCAGRWAPLALALLLAAVVALALIPQAARAASGGVMGGRSYSSSEPDESSSSNSYSFYDSSSHISIGAPSRRRAAKDDDDDDNSDVIFWVLFVGLVLLIAAVWYYYEYERQRTTVVKLQVALLGWAKPFQKELNEIAERVQASNKHSYKFMLTETICSLSRHRDCCVFSSLSVNVKNGADTWEAHFDKLSIKERSKFDEETLYNLEGIKRTKEYSKKLDGSRNEYIVVTILVAAKGALKFPKIRRPADLEAVVEKLNSIPNREIRGVHVLWTPQDENDILSEEKLRADYPNLKPHNDY</sequence>
<dbReference type="PANTHER" id="PTHR33975:SF9">
    <property type="match status" value="1"/>
</dbReference>
<dbReference type="EnsemblPlants" id="AET7Gv20784400.29">
    <property type="protein sequence ID" value="AET7Gv20784400.29"/>
    <property type="gene ID" value="AET7Gv20784400"/>
</dbReference>
<dbReference type="InterPro" id="IPR010903">
    <property type="entry name" value="DUF1517"/>
</dbReference>
<dbReference type="GO" id="GO:0009507">
    <property type="term" value="C:chloroplast"/>
    <property type="evidence" value="ECO:0007669"/>
    <property type="project" value="TreeGrafter"/>
</dbReference>
<reference evidence="3" key="4">
    <citation type="submission" date="2019-03" db="UniProtKB">
        <authorList>
            <consortium name="EnsemblPlants"/>
        </authorList>
    </citation>
    <scope>IDENTIFICATION</scope>
</reference>
<dbReference type="Proteomes" id="UP000015105">
    <property type="component" value="Chromosome 7D"/>
</dbReference>